<dbReference type="PROSITE" id="PS01159">
    <property type="entry name" value="WW_DOMAIN_1"/>
    <property type="match status" value="1"/>
</dbReference>
<evidence type="ECO:0000313" key="5">
    <source>
        <dbReference type="Proteomes" id="UP000011087"/>
    </source>
</evidence>
<evidence type="ECO:0000259" key="2">
    <source>
        <dbReference type="PROSITE" id="PS50020"/>
    </source>
</evidence>
<reference evidence="3 5" key="1">
    <citation type="journal article" date="2012" name="Nature">
        <title>Algal genomes reveal evolutionary mosaicism and the fate of nucleomorphs.</title>
        <authorList>
            <consortium name="DOE Joint Genome Institute"/>
            <person name="Curtis B.A."/>
            <person name="Tanifuji G."/>
            <person name="Burki F."/>
            <person name="Gruber A."/>
            <person name="Irimia M."/>
            <person name="Maruyama S."/>
            <person name="Arias M.C."/>
            <person name="Ball S.G."/>
            <person name="Gile G.H."/>
            <person name="Hirakawa Y."/>
            <person name="Hopkins J.F."/>
            <person name="Kuo A."/>
            <person name="Rensing S.A."/>
            <person name="Schmutz J."/>
            <person name="Symeonidi A."/>
            <person name="Elias M."/>
            <person name="Eveleigh R.J."/>
            <person name="Herman E.K."/>
            <person name="Klute M.J."/>
            <person name="Nakayama T."/>
            <person name="Obornik M."/>
            <person name="Reyes-Prieto A."/>
            <person name="Armbrust E.V."/>
            <person name="Aves S.J."/>
            <person name="Beiko R.G."/>
            <person name="Coutinho P."/>
            <person name="Dacks J.B."/>
            <person name="Durnford D.G."/>
            <person name="Fast N.M."/>
            <person name="Green B.R."/>
            <person name="Grisdale C.J."/>
            <person name="Hempel F."/>
            <person name="Henrissat B."/>
            <person name="Hoppner M.P."/>
            <person name="Ishida K."/>
            <person name="Kim E."/>
            <person name="Koreny L."/>
            <person name="Kroth P.G."/>
            <person name="Liu Y."/>
            <person name="Malik S.B."/>
            <person name="Maier U.G."/>
            <person name="McRose D."/>
            <person name="Mock T."/>
            <person name="Neilson J.A."/>
            <person name="Onodera N.T."/>
            <person name="Poole A.M."/>
            <person name="Pritham E.J."/>
            <person name="Richards T.A."/>
            <person name="Rocap G."/>
            <person name="Roy S.W."/>
            <person name="Sarai C."/>
            <person name="Schaack S."/>
            <person name="Shirato S."/>
            <person name="Slamovits C.H."/>
            <person name="Spencer D.F."/>
            <person name="Suzuki S."/>
            <person name="Worden A.Z."/>
            <person name="Zauner S."/>
            <person name="Barry K."/>
            <person name="Bell C."/>
            <person name="Bharti A.K."/>
            <person name="Crow J.A."/>
            <person name="Grimwood J."/>
            <person name="Kramer R."/>
            <person name="Lindquist E."/>
            <person name="Lucas S."/>
            <person name="Salamov A."/>
            <person name="McFadden G.I."/>
            <person name="Lane C.E."/>
            <person name="Keeling P.J."/>
            <person name="Gray M.W."/>
            <person name="Grigoriev I.V."/>
            <person name="Archibald J.M."/>
        </authorList>
    </citation>
    <scope>NUCLEOTIDE SEQUENCE</scope>
    <source>
        <strain evidence="3 5">CCMP2712</strain>
    </source>
</reference>
<dbReference type="Pfam" id="PF00397">
    <property type="entry name" value="WW"/>
    <property type="match status" value="1"/>
</dbReference>
<reference evidence="5" key="2">
    <citation type="submission" date="2012-11" db="EMBL/GenBank/DDBJ databases">
        <authorList>
            <person name="Kuo A."/>
            <person name="Curtis B.A."/>
            <person name="Tanifuji G."/>
            <person name="Burki F."/>
            <person name="Gruber A."/>
            <person name="Irimia M."/>
            <person name="Maruyama S."/>
            <person name="Arias M.C."/>
            <person name="Ball S.G."/>
            <person name="Gile G.H."/>
            <person name="Hirakawa Y."/>
            <person name="Hopkins J.F."/>
            <person name="Rensing S.A."/>
            <person name="Schmutz J."/>
            <person name="Symeonidi A."/>
            <person name="Elias M."/>
            <person name="Eveleigh R.J."/>
            <person name="Herman E.K."/>
            <person name="Klute M.J."/>
            <person name="Nakayama T."/>
            <person name="Obornik M."/>
            <person name="Reyes-Prieto A."/>
            <person name="Armbrust E.V."/>
            <person name="Aves S.J."/>
            <person name="Beiko R.G."/>
            <person name="Coutinho P."/>
            <person name="Dacks J.B."/>
            <person name="Durnford D.G."/>
            <person name="Fast N.M."/>
            <person name="Green B.R."/>
            <person name="Grisdale C."/>
            <person name="Hempe F."/>
            <person name="Henrissat B."/>
            <person name="Hoppner M.P."/>
            <person name="Ishida K.-I."/>
            <person name="Kim E."/>
            <person name="Koreny L."/>
            <person name="Kroth P.G."/>
            <person name="Liu Y."/>
            <person name="Malik S.-B."/>
            <person name="Maier U.G."/>
            <person name="McRose D."/>
            <person name="Mock T."/>
            <person name="Neilson J.A."/>
            <person name="Onodera N.T."/>
            <person name="Poole A.M."/>
            <person name="Pritham E.J."/>
            <person name="Richards T.A."/>
            <person name="Rocap G."/>
            <person name="Roy S.W."/>
            <person name="Sarai C."/>
            <person name="Schaack S."/>
            <person name="Shirato S."/>
            <person name="Slamovits C.H."/>
            <person name="Spencer D.F."/>
            <person name="Suzuki S."/>
            <person name="Worden A.Z."/>
            <person name="Zauner S."/>
            <person name="Barry K."/>
            <person name="Bell C."/>
            <person name="Bharti A.K."/>
            <person name="Crow J.A."/>
            <person name="Grimwood J."/>
            <person name="Kramer R."/>
            <person name="Lindquist E."/>
            <person name="Lucas S."/>
            <person name="Salamov A."/>
            <person name="McFadden G.I."/>
            <person name="Lane C.E."/>
            <person name="Keeling P.J."/>
            <person name="Gray M.W."/>
            <person name="Grigoriev I.V."/>
            <person name="Archibald J.M."/>
        </authorList>
    </citation>
    <scope>NUCLEOTIDE SEQUENCE</scope>
    <source>
        <strain evidence="5">CCMP2712</strain>
    </source>
</reference>
<dbReference type="SMART" id="SM00456">
    <property type="entry name" value="WW"/>
    <property type="match status" value="1"/>
</dbReference>
<dbReference type="InterPro" id="IPR001202">
    <property type="entry name" value="WW_dom"/>
</dbReference>
<dbReference type="CDD" id="cd00201">
    <property type="entry name" value="WW"/>
    <property type="match status" value="1"/>
</dbReference>
<gene>
    <name evidence="3" type="ORF">GUITHDRAFT_103721</name>
</gene>
<name>L1JQM5_GUITC</name>
<dbReference type="HOGENOM" id="CLU_2138260_0_0_1"/>
<proteinExistence type="predicted"/>
<dbReference type="AlphaFoldDB" id="L1JQM5"/>
<dbReference type="PaxDb" id="55529-EKX50490"/>
<dbReference type="PROSITE" id="PS50020">
    <property type="entry name" value="WW_DOMAIN_2"/>
    <property type="match status" value="1"/>
</dbReference>
<dbReference type="OrthoDB" id="2530521at2759"/>
<reference evidence="4" key="3">
    <citation type="submission" date="2016-03" db="UniProtKB">
        <authorList>
            <consortium name="EnsemblProtists"/>
        </authorList>
    </citation>
    <scope>IDENTIFICATION</scope>
</reference>
<evidence type="ECO:0000313" key="4">
    <source>
        <dbReference type="EnsemblProtists" id="EKX50490"/>
    </source>
</evidence>
<evidence type="ECO:0000313" key="3">
    <source>
        <dbReference type="EMBL" id="EKX50490.1"/>
    </source>
</evidence>
<dbReference type="SUPFAM" id="SSF51045">
    <property type="entry name" value="WW domain"/>
    <property type="match status" value="1"/>
</dbReference>
<dbReference type="InterPro" id="IPR036020">
    <property type="entry name" value="WW_dom_sf"/>
</dbReference>
<feature type="domain" description="WW" evidence="2">
    <location>
        <begin position="78"/>
        <end position="105"/>
    </location>
</feature>
<dbReference type="EMBL" id="JH992978">
    <property type="protein sequence ID" value="EKX50490.1"/>
    <property type="molecule type" value="Genomic_DNA"/>
</dbReference>
<dbReference type="Gene3D" id="2.20.70.10">
    <property type="match status" value="1"/>
</dbReference>
<dbReference type="RefSeq" id="XP_005837470.1">
    <property type="nucleotide sequence ID" value="XM_005837413.1"/>
</dbReference>
<protein>
    <recommendedName>
        <fullName evidence="2">WW domain-containing protein</fullName>
    </recommendedName>
</protein>
<evidence type="ECO:0000256" key="1">
    <source>
        <dbReference type="SAM" id="MobiDB-lite"/>
    </source>
</evidence>
<dbReference type="EnsemblProtists" id="EKX50490">
    <property type="protein sequence ID" value="EKX50490"/>
    <property type="gene ID" value="GUITHDRAFT_103721"/>
</dbReference>
<dbReference type="GeneID" id="17307326"/>
<accession>L1JQM5</accession>
<organism evidence="3">
    <name type="scientific">Guillardia theta (strain CCMP2712)</name>
    <name type="common">Cryptophyte</name>
    <dbReference type="NCBI Taxonomy" id="905079"/>
    <lineage>
        <taxon>Eukaryota</taxon>
        <taxon>Cryptophyceae</taxon>
        <taxon>Pyrenomonadales</taxon>
        <taxon>Geminigeraceae</taxon>
        <taxon>Guillardia</taxon>
    </lineage>
</organism>
<feature type="region of interest" description="Disordered" evidence="1">
    <location>
        <begin position="1"/>
        <end position="33"/>
    </location>
</feature>
<dbReference type="KEGG" id="gtt:GUITHDRAFT_103721"/>
<keyword evidence="5" id="KW-1185">Reference proteome</keyword>
<dbReference type="Proteomes" id="UP000011087">
    <property type="component" value="Unassembled WGS sequence"/>
</dbReference>
<sequence>MAVLVDASSLDDNSARDLSSPIDAEPSGRQREEIESLAQPVAMETHPSLAIVDDKMHIHSKQEREEQLVDEENPNAVWEAFRDDDGNVYFYNKVTNGTQWERPEGFDGEPDDD</sequence>